<name>A0A9P6EIV2_9AGAR</name>
<dbReference type="OrthoDB" id="3145912at2759"/>
<dbReference type="InterPro" id="IPR032675">
    <property type="entry name" value="LRR_dom_sf"/>
</dbReference>
<evidence type="ECO:0008006" key="3">
    <source>
        <dbReference type="Google" id="ProtNLM"/>
    </source>
</evidence>
<comment type="caution">
    <text evidence="1">The sequence shown here is derived from an EMBL/GenBank/DDBJ whole genome shotgun (WGS) entry which is preliminary data.</text>
</comment>
<proteinExistence type="predicted"/>
<dbReference type="Proteomes" id="UP000807306">
    <property type="component" value="Unassembled WGS sequence"/>
</dbReference>
<sequence length="398" mass="44723">MPGCTYLFSRLRIWRRPASKSEVEFEKNGQLSAINQLEGSLKSISSLAEPIMDLTTRTASSELANACNSTTVQHDGNGVDASIAAGSAPTSDDRTKVQNLPTAFTEEKRTGGLQQLNVSGHVDGSGTITFELLPNELQREIFIFTTSLFREESHAPLSSIASLMLVAQCFYDWVLPCLYDTVTLHTDNTLFLRTIQSYHDSPTFFTKYIKKLCLPYYMISKDAELVLSLCDNVVDLAFWIDYRTTVPDRSIVPLLSSLPLRRLNIEARHFESLFVDVHQLGWLHSLTHLSLVYWDFQRPSEVLHLEKLPSLTHLALSLHDNRLPATSLVEILSACKQIKVLALYGQKEPPEESGWAVDSRAVFITYSSEVVREWEVQANNLQGCGWKKAELLAKSSHD</sequence>
<accession>A0A9P6EIV2</accession>
<gene>
    <name evidence="1" type="ORF">CPB83DRAFT_183558</name>
</gene>
<protein>
    <recommendedName>
        <fullName evidence="3">F-box domain-containing protein</fullName>
    </recommendedName>
</protein>
<evidence type="ECO:0000313" key="1">
    <source>
        <dbReference type="EMBL" id="KAF9530483.1"/>
    </source>
</evidence>
<dbReference type="AlphaFoldDB" id="A0A9P6EIV2"/>
<dbReference type="EMBL" id="MU157840">
    <property type="protein sequence ID" value="KAF9530483.1"/>
    <property type="molecule type" value="Genomic_DNA"/>
</dbReference>
<dbReference type="Gene3D" id="3.80.10.10">
    <property type="entry name" value="Ribonuclease Inhibitor"/>
    <property type="match status" value="1"/>
</dbReference>
<keyword evidence="2" id="KW-1185">Reference proteome</keyword>
<organism evidence="1 2">
    <name type="scientific">Crepidotus variabilis</name>
    <dbReference type="NCBI Taxonomy" id="179855"/>
    <lineage>
        <taxon>Eukaryota</taxon>
        <taxon>Fungi</taxon>
        <taxon>Dikarya</taxon>
        <taxon>Basidiomycota</taxon>
        <taxon>Agaricomycotina</taxon>
        <taxon>Agaricomycetes</taxon>
        <taxon>Agaricomycetidae</taxon>
        <taxon>Agaricales</taxon>
        <taxon>Agaricineae</taxon>
        <taxon>Crepidotaceae</taxon>
        <taxon>Crepidotus</taxon>
    </lineage>
</organism>
<dbReference type="SUPFAM" id="SSF52047">
    <property type="entry name" value="RNI-like"/>
    <property type="match status" value="1"/>
</dbReference>
<evidence type="ECO:0000313" key="2">
    <source>
        <dbReference type="Proteomes" id="UP000807306"/>
    </source>
</evidence>
<reference evidence="1" key="1">
    <citation type="submission" date="2020-11" db="EMBL/GenBank/DDBJ databases">
        <authorList>
            <consortium name="DOE Joint Genome Institute"/>
            <person name="Ahrendt S."/>
            <person name="Riley R."/>
            <person name="Andreopoulos W."/>
            <person name="Labutti K."/>
            <person name="Pangilinan J."/>
            <person name="Ruiz-Duenas F.J."/>
            <person name="Barrasa J.M."/>
            <person name="Sanchez-Garcia M."/>
            <person name="Camarero S."/>
            <person name="Miyauchi S."/>
            <person name="Serrano A."/>
            <person name="Linde D."/>
            <person name="Babiker R."/>
            <person name="Drula E."/>
            <person name="Ayuso-Fernandez I."/>
            <person name="Pacheco R."/>
            <person name="Padilla G."/>
            <person name="Ferreira P."/>
            <person name="Barriuso J."/>
            <person name="Kellner H."/>
            <person name="Castanera R."/>
            <person name="Alfaro M."/>
            <person name="Ramirez L."/>
            <person name="Pisabarro A.G."/>
            <person name="Kuo A."/>
            <person name="Tritt A."/>
            <person name="Lipzen A."/>
            <person name="He G."/>
            <person name="Yan M."/>
            <person name="Ng V."/>
            <person name="Cullen D."/>
            <person name="Martin F."/>
            <person name="Rosso M.-N."/>
            <person name="Henrissat B."/>
            <person name="Hibbett D."/>
            <person name="Martinez A.T."/>
            <person name="Grigoriev I.V."/>
        </authorList>
    </citation>
    <scope>NUCLEOTIDE SEQUENCE</scope>
    <source>
        <strain evidence="1">CBS 506.95</strain>
    </source>
</reference>